<evidence type="ECO:0000259" key="2">
    <source>
        <dbReference type="PROSITE" id="PS51160"/>
    </source>
</evidence>
<dbReference type="Proteomes" id="UP000027153">
    <property type="component" value="Unassembled WGS sequence"/>
</dbReference>
<dbReference type="Gene3D" id="3.30.70.100">
    <property type="match status" value="1"/>
</dbReference>
<feature type="active site" evidence="1">
    <location>
        <position position="19"/>
    </location>
</feature>
<evidence type="ECO:0000256" key="1">
    <source>
        <dbReference type="PROSITE-ProRule" id="PRU00520"/>
    </source>
</evidence>
<name>A0A062V9Y5_9EURY</name>
<dbReference type="AlphaFoldDB" id="A0A062V9Y5"/>
<feature type="active site" evidence="1">
    <location>
        <position position="35"/>
    </location>
</feature>
<dbReference type="InterPro" id="IPR001792">
    <property type="entry name" value="Acylphosphatase-like_dom"/>
</dbReference>
<comment type="catalytic activity">
    <reaction evidence="1">
        <text>an acyl phosphate + H2O = a carboxylate + phosphate + H(+)</text>
        <dbReference type="Rhea" id="RHEA:14965"/>
        <dbReference type="ChEBI" id="CHEBI:15377"/>
        <dbReference type="ChEBI" id="CHEBI:15378"/>
        <dbReference type="ChEBI" id="CHEBI:29067"/>
        <dbReference type="ChEBI" id="CHEBI:43474"/>
        <dbReference type="ChEBI" id="CHEBI:59918"/>
        <dbReference type="EC" id="3.6.1.7"/>
    </reaction>
</comment>
<proteinExistence type="predicted"/>
<sequence length="184" mass="21140">MQKLRFTIKGSKVHDAGYRVLLVNKALSLGVNNFNTFNTYINSTQAVIAIIEAGDEVIEEFKNFVLTFTPKEAIVEDISFEGYKSTVPPIERVMQAFQMEQWGKGIPILLRMLEGQDKMLEKQDSLIKVTEKGFADMKTGFREVKEEIHLVRDDFREMFMHEVSELRGEIAEIKATLSRMQEAE</sequence>
<dbReference type="RefSeq" id="WP_048089432.1">
    <property type="nucleotide sequence ID" value="NZ_JMIY01000002.1"/>
</dbReference>
<accession>A0A062V9Y5</accession>
<evidence type="ECO:0000313" key="3">
    <source>
        <dbReference type="EMBL" id="KCZ72529.1"/>
    </source>
</evidence>
<dbReference type="EMBL" id="JMIY01000002">
    <property type="protein sequence ID" value="KCZ72529.1"/>
    <property type="molecule type" value="Genomic_DNA"/>
</dbReference>
<dbReference type="PROSITE" id="PS51160">
    <property type="entry name" value="ACYLPHOSPHATASE_3"/>
    <property type="match status" value="1"/>
</dbReference>
<comment type="caution">
    <text evidence="3">The sequence shown here is derived from an EMBL/GenBank/DDBJ whole genome shotgun (WGS) entry which is preliminary data.</text>
</comment>
<protein>
    <recommendedName>
        <fullName evidence="1">acylphosphatase</fullName>
        <ecNumber evidence="1">3.6.1.7</ecNumber>
    </recommendedName>
</protein>
<organism evidence="3 4">
    <name type="scientific">Candidatus Methanoperedens nitratireducens</name>
    <dbReference type="NCBI Taxonomy" id="1392998"/>
    <lineage>
        <taxon>Archaea</taxon>
        <taxon>Methanobacteriati</taxon>
        <taxon>Methanobacteriota</taxon>
        <taxon>Stenosarchaea group</taxon>
        <taxon>Methanomicrobia</taxon>
        <taxon>Methanosarcinales</taxon>
        <taxon>ANME-2 cluster</taxon>
        <taxon>Candidatus Methanoperedentaceae</taxon>
        <taxon>Candidatus Methanoperedens</taxon>
    </lineage>
</organism>
<keyword evidence="1" id="KW-0378">Hydrolase</keyword>
<gene>
    <name evidence="3" type="ORF">ANME2D_00958</name>
</gene>
<dbReference type="GO" id="GO:0003998">
    <property type="term" value="F:acylphosphatase activity"/>
    <property type="evidence" value="ECO:0007669"/>
    <property type="project" value="UniProtKB-EC"/>
</dbReference>
<feature type="domain" description="Acylphosphatase-like" evidence="2">
    <location>
        <begin position="3"/>
        <end position="101"/>
    </location>
</feature>
<dbReference type="OrthoDB" id="146788at2157"/>
<dbReference type="EC" id="3.6.1.7" evidence="1"/>
<keyword evidence="4" id="KW-1185">Reference proteome</keyword>
<evidence type="ECO:0000313" key="4">
    <source>
        <dbReference type="Proteomes" id="UP000027153"/>
    </source>
</evidence>
<reference evidence="3 4" key="1">
    <citation type="journal article" date="2013" name="Nature">
        <title>Anaerobic oxidation of methane coupled to nitrate reduction in a novel archaeal lineage.</title>
        <authorList>
            <person name="Haroon M.F."/>
            <person name="Hu S."/>
            <person name="Shi Y."/>
            <person name="Imelfort M."/>
            <person name="Keller J."/>
            <person name="Hugenholtz P."/>
            <person name="Yuan Z."/>
            <person name="Tyson G.W."/>
        </authorList>
    </citation>
    <scope>NUCLEOTIDE SEQUENCE [LARGE SCALE GENOMIC DNA]</scope>
    <source>
        <strain evidence="3 4">ANME-2d</strain>
    </source>
</reference>